<reference evidence="1 2" key="1">
    <citation type="submission" date="2019-05" db="EMBL/GenBank/DDBJ databases">
        <title>Emergence of the Ug99 lineage of the wheat stem rust pathogen through somatic hybridization.</title>
        <authorList>
            <person name="Li F."/>
            <person name="Upadhyaya N.M."/>
            <person name="Sperschneider J."/>
            <person name="Matny O."/>
            <person name="Nguyen-Phuc H."/>
            <person name="Mago R."/>
            <person name="Raley C."/>
            <person name="Miller M.E."/>
            <person name="Silverstein K.A.T."/>
            <person name="Henningsen E."/>
            <person name="Hirsch C.D."/>
            <person name="Visser B."/>
            <person name="Pretorius Z.A."/>
            <person name="Steffenson B.J."/>
            <person name="Schwessinger B."/>
            <person name="Dodds P.N."/>
            <person name="Figueroa M."/>
        </authorList>
    </citation>
    <scope>NUCLEOTIDE SEQUENCE [LARGE SCALE GENOMIC DNA]</scope>
    <source>
        <strain evidence="1">21-0</strain>
    </source>
</reference>
<comment type="caution">
    <text evidence="1">The sequence shown here is derived from an EMBL/GenBank/DDBJ whole genome shotgun (WGS) entry which is preliminary data.</text>
</comment>
<proteinExistence type="predicted"/>
<dbReference type="PANTHER" id="PTHR33096:SF1">
    <property type="entry name" value="CXC1-LIKE CYSTEINE CLUSTER ASSOCIATED WITH KDZ TRANSPOSASES DOMAIN-CONTAINING PROTEIN"/>
    <property type="match status" value="1"/>
</dbReference>
<keyword evidence="2" id="KW-1185">Reference proteome</keyword>
<organism evidence="1 2">
    <name type="scientific">Puccinia graminis f. sp. tritici</name>
    <dbReference type="NCBI Taxonomy" id="56615"/>
    <lineage>
        <taxon>Eukaryota</taxon>
        <taxon>Fungi</taxon>
        <taxon>Dikarya</taxon>
        <taxon>Basidiomycota</taxon>
        <taxon>Pucciniomycotina</taxon>
        <taxon>Pucciniomycetes</taxon>
        <taxon>Pucciniales</taxon>
        <taxon>Pucciniaceae</taxon>
        <taxon>Puccinia</taxon>
    </lineage>
</organism>
<protein>
    <submittedName>
        <fullName evidence="1">Uncharacterized protein</fullName>
    </submittedName>
</protein>
<dbReference type="PANTHER" id="PTHR33096">
    <property type="entry name" value="CXC2 DOMAIN-CONTAINING PROTEIN"/>
    <property type="match status" value="1"/>
</dbReference>
<sequence>MSNLSRTTQPFMTVHRISVRGTDRTQQVRRGTDRTQQVRRRIYASQIAANLSRLRSSEIIDRQRAQRPANEPNENVMDHLTGSLDVFQDNEQEDRSDINAHEGGDETEQAPVWVDLIEEQPDEIDDLIAADKERHRQQARDFNWTVLINYLLPVYMRLRIVTKNWSSTNSYDTFSSCLTTCSKKYNRLIDLVDIHGKFYISTMNSNNFTNYDSIT</sequence>
<evidence type="ECO:0000313" key="1">
    <source>
        <dbReference type="EMBL" id="KAA1097451.1"/>
    </source>
</evidence>
<accession>A0A5B0P7M9</accession>
<name>A0A5B0P7M9_PUCGR</name>
<evidence type="ECO:0000313" key="2">
    <source>
        <dbReference type="Proteomes" id="UP000324748"/>
    </source>
</evidence>
<gene>
    <name evidence="1" type="ORF">PGT21_007399</name>
</gene>
<dbReference type="EMBL" id="VSWC01000066">
    <property type="protein sequence ID" value="KAA1097451.1"/>
    <property type="molecule type" value="Genomic_DNA"/>
</dbReference>
<dbReference type="AlphaFoldDB" id="A0A5B0P7M9"/>
<dbReference type="Proteomes" id="UP000324748">
    <property type="component" value="Unassembled WGS sequence"/>
</dbReference>